<evidence type="ECO:0000313" key="2">
    <source>
        <dbReference type="EMBL" id="PIO75984.1"/>
    </source>
</evidence>
<dbReference type="OrthoDB" id="5837912at2759"/>
<reference evidence="2 3" key="1">
    <citation type="submission" date="2015-09" db="EMBL/GenBank/DDBJ databases">
        <title>Draft genome of the parasitic nematode Teladorsagia circumcincta isolate WARC Sus (inbred).</title>
        <authorList>
            <person name="Mitreva M."/>
        </authorList>
    </citation>
    <scope>NUCLEOTIDE SEQUENCE [LARGE SCALE GENOMIC DNA]</scope>
    <source>
        <strain evidence="2 3">S</strain>
    </source>
</reference>
<name>A0A2G9V0G3_TELCI</name>
<evidence type="ECO:0000256" key="1">
    <source>
        <dbReference type="SAM" id="MobiDB-lite"/>
    </source>
</evidence>
<accession>A0A2G9V0G3</accession>
<feature type="compositionally biased region" description="Polar residues" evidence="1">
    <location>
        <begin position="257"/>
        <end position="267"/>
    </location>
</feature>
<sequence length="494" mass="54456">MIRNHNILIDELQGKLLKTTLTLRELLATYQRLYERQFHEPLPDSQKVLLASLPRFEKPTIPGRISHASTFDEPRSFQQDDDSNKEENEVTTEEDISTVEPKEVASTTTDSAVRTTEEDDSSVATDVSSTLTPAPEKEDASTATTPTAADPKKRLKGSANDEQQNQTAPVKEEAAQKKGTLKNTPEEELPGAAAFPNAAVMNAVKKVEALPMETVNVMPSTADDVPKKVASQPSMLDAPLVRKEQLNSASRIPEQNPRFSAPSTPVETVQAPRRQLPKAAPDVEGAPRAPSQPLQPLPQGRPEQEFTQTVPDRSAIGAGVIPTRIPKVHTARTDPDSTRHFVPKQLPSRPAPRMQSRPQPINLEVMNHVVVPRGPISGPPQQSRRVNGQVRTRQPLRRQQPPVRAPLPVRPAPEVNLPTPPPVPRTFQKPTNLIVIHDGRVIDLTPQQQRDLSLVLSSMVTANETGARRRAPTRRAEPVVNNRGSRNQFFSNLH</sequence>
<feature type="region of interest" description="Disordered" evidence="1">
    <location>
        <begin position="246"/>
        <end position="306"/>
    </location>
</feature>
<proteinExistence type="predicted"/>
<evidence type="ECO:0000313" key="3">
    <source>
        <dbReference type="Proteomes" id="UP000230423"/>
    </source>
</evidence>
<feature type="region of interest" description="Disordered" evidence="1">
    <location>
        <begin position="374"/>
        <end position="426"/>
    </location>
</feature>
<feature type="compositionally biased region" description="Polar residues" evidence="1">
    <location>
        <begin position="379"/>
        <end position="392"/>
    </location>
</feature>
<feature type="region of interest" description="Disordered" evidence="1">
    <location>
        <begin position="330"/>
        <end position="357"/>
    </location>
</feature>
<organism evidence="2 3">
    <name type="scientific">Teladorsagia circumcincta</name>
    <name type="common">Brown stomach worm</name>
    <name type="synonym">Ostertagia circumcincta</name>
    <dbReference type="NCBI Taxonomy" id="45464"/>
    <lineage>
        <taxon>Eukaryota</taxon>
        <taxon>Metazoa</taxon>
        <taxon>Ecdysozoa</taxon>
        <taxon>Nematoda</taxon>
        <taxon>Chromadorea</taxon>
        <taxon>Rhabditida</taxon>
        <taxon>Rhabditina</taxon>
        <taxon>Rhabditomorpha</taxon>
        <taxon>Strongyloidea</taxon>
        <taxon>Trichostrongylidae</taxon>
        <taxon>Teladorsagia</taxon>
    </lineage>
</organism>
<feature type="compositionally biased region" description="Acidic residues" evidence="1">
    <location>
        <begin position="79"/>
        <end position="97"/>
    </location>
</feature>
<keyword evidence="3" id="KW-1185">Reference proteome</keyword>
<feature type="region of interest" description="Disordered" evidence="1">
    <location>
        <begin position="60"/>
        <end position="196"/>
    </location>
</feature>
<feature type="compositionally biased region" description="Polar residues" evidence="1">
    <location>
        <begin position="105"/>
        <end position="114"/>
    </location>
</feature>
<dbReference type="AlphaFoldDB" id="A0A2G9V0G3"/>
<dbReference type="Proteomes" id="UP000230423">
    <property type="component" value="Unassembled WGS sequence"/>
</dbReference>
<protein>
    <submittedName>
        <fullName evidence="2">Uncharacterized protein</fullName>
    </submittedName>
</protein>
<dbReference type="EMBL" id="KZ345089">
    <property type="protein sequence ID" value="PIO75984.1"/>
    <property type="molecule type" value="Genomic_DNA"/>
</dbReference>
<gene>
    <name evidence="2" type="ORF">TELCIR_01967</name>
</gene>